<dbReference type="Pfam" id="PF00004">
    <property type="entry name" value="AAA"/>
    <property type="match status" value="1"/>
</dbReference>
<feature type="domain" description="ATPase AAA-type core" evidence="1">
    <location>
        <begin position="130"/>
        <end position="276"/>
    </location>
</feature>
<organism evidence="2 3">
    <name type="scientific">Bacillus phage vB_BceS-MY192</name>
    <dbReference type="NCBI Taxonomy" id="1759525"/>
    <lineage>
        <taxon>Viruses</taxon>
        <taxon>Duplodnaviria</taxon>
        <taxon>Heunggongvirae</taxon>
        <taxon>Uroviricota</taxon>
        <taxon>Caudoviricetes</taxon>
        <taxon>Hubeivirus</taxon>
        <taxon>Hubeivirus MY192</taxon>
    </lineage>
</organism>
<dbReference type="RefSeq" id="YP_009830049.1">
    <property type="nucleotide sequence ID" value="NC_048633.1"/>
</dbReference>
<dbReference type="InterPro" id="IPR003959">
    <property type="entry name" value="ATPase_AAA_core"/>
</dbReference>
<name>A0A0U3U1U1_9CAUD</name>
<sequence>MQKMQKSFEKIAALEFADEYCESHTFSKGGQVTVKPVRKMIDKNDGSIYCPRCKVEQQDSVLFQQANNYYKKINRERQKNLLFKHSVIENQSITESRLESYETDCPETKANKKKAIAILERIKKGETLNVYIAGIQGVGKSHLAYAMLYELVRHYWTISDGEALNDEYAFKEMKSCLFVEIEKLIRLIQDSFRNKESKYTMDYCISLMVEADFLVIDDLGAESGSMNRNGEASDFVHKILYGVANGRQGANKTTITTSNLSSKQLFQKYDPKLASRLLNGVSKDETIVFKTTTDKRILNLDIGF</sequence>
<dbReference type="GO" id="GO:0005524">
    <property type="term" value="F:ATP binding"/>
    <property type="evidence" value="ECO:0007669"/>
    <property type="project" value="InterPro"/>
</dbReference>
<dbReference type="EMBL" id="KT725776">
    <property type="protein sequence ID" value="ALV83467.1"/>
    <property type="molecule type" value="Genomic_DNA"/>
</dbReference>
<dbReference type="GO" id="GO:0006260">
    <property type="term" value="P:DNA replication"/>
    <property type="evidence" value="ECO:0007669"/>
    <property type="project" value="TreeGrafter"/>
</dbReference>
<evidence type="ECO:0000259" key="1">
    <source>
        <dbReference type="Pfam" id="PF00004"/>
    </source>
</evidence>
<dbReference type="Gene3D" id="3.40.50.300">
    <property type="entry name" value="P-loop containing nucleotide triphosphate hydrolases"/>
    <property type="match status" value="1"/>
</dbReference>
<dbReference type="GO" id="GO:0016887">
    <property type="term" value="F:ATP hydrolysis activity"/>
    <property type="evidence" value="ECO:0007669"/>
    <property type="project" value="InterPro"/>
</dbReference>
<dbReference type="Proteomes" id="UP000260420">
    <property type="component" value="Segment"/>
</dbReference>
<dbReference type="SUPFAM" id="SSF52540">
    <property type="entry name" value="P-loop containing nucleoside triphosphate hydrolases"/>
    <property type="match status" value="1"/>
</dbReference>
<dbReference type="PANTHER" id="PTHR30050:SF8">
    <property type="entry name" value="PRIMOSOMAL PROTEIN DNAI"/>
    <property type="match status" value="1"/>
</dbReference>
<protein>
    <submittedName>
        <fullName evidence="2">ATPase AAA</fullName>
    </submittedName>
</protein>
<proteinExistence type="predicted"/>
<keyword evidence="3" id="KW-1185">Reference proteome</keyword>
<reference evidence="2 3" key="1">
    <citation type="journal article" date="2016" name="Genome Announc.">
        <title>Genome Sequence of Bacillus cereus Phage vB_BceS-MY192.</title>
        <authorList>
            <person name="Yang Y."/>
            <person name="Zhan L."/>
            <person name="Chen J."/>
            <person name="Zhang Y."/>
            <person name="Sun Y."/>
            <person name="Yang Z."/>
            <person name="Jiang L."/>
            <person name="Zhu H."/>
            <person name="Zhang Y."/>
            <person name="Lu Y."/>
            <person name="Mei L."/>
        </authorList>
    </citation>
    <scope>NUCLEOTIDE SEQUENCE [LARGE SCALE GENOMIC DNA]</scope>
</reference>
<evidence type="ECO:0000313" key="2">
    <source>
        <dbReference type="EMBL" id="ALV83467.1"/>
    </source>
</evidence>
<dbReference type="KEGG" id="vg:55599463"/>
<dbReference type="GeneID" id="55599463"/>
<dbReference type="InterPro" id="IPR027417">
    <property type="entry name" value="P-loop_NTPase"/>
</dbReference>
<evidence type="ECO:0000313" key="3">
    <source>
        <dbReference type="Proteomes" id="UP000260420"/>
    </source>
</evidence>
<accession>A0A0U3U1U1</accession>
<dbReference type="PANTHER" id="PTHR30050">
    <property type="entry name" value="CHROMOSOMAL REPLICATION INITIATOR PROTEIN DNAA"/>
    <property type="match status" value="1"/>
</dbReference>